<dbReference type="PANTHER" id="PTHR31304:SF64">
    <property type="entry name" value="LOB DOMAIN-CONTAINING PROTEIN 42"/>
    <property type="match status" value="1"/>
</dbReference>
<gene>
    <name evidence="4" type="ORF">Cgig2_010690</name>
</gene>
<dbReference type="PROSITE" id="PS50891">
    <property type="entry name" value="LOB"/>
    <property type="match status" value="1"/>
</dbReference>
<dbReference type="PANTHER" id="PTHR31304">
    <property type="entry name" value="LOB DOMAIN-CONTAINING PROTEIN 38"/>
    <property type="match status" value="1"/>
</dbReference>
<comment type="caution">
    <text evidence="4">The sequence shown here is derived from an EMBL/GenBank/DDBJ whole genome shotgun (WGS) entry which is preliminary data.</text>
</comment>
<feature type="region of interest" description="Disordered" evidence="2">
    <location>
        <begin position="111"/>
        <end position="133"/>
    </location>
</feature>
<dbReference type="AlphaFoldDB" id="A0A9Q1QK90"/>
<evidence type="ECO:0000259" key="3">
    <source>
        <dbReference type="PROSITE" id="PS50891"/>
    </source>
</evidence>
<evidence type="ECO:0000256" key="1">
    <source>
        <dbReference type="ARBA" id="ARBA00005474"/>
    </source>
</evidence>
<dbReference type="Pfam" id="PF03195">
    <property type="entry name" value="LOB"/>
    <property type="match status" value="1"/>
</dbReference>
<protein>
    <recommendedName>
        <fullName evidence="3">LOB domain-containing protein</fullName>
    </recommendedName>
</protein>
<keyword evidence="5" id="KW-1185">Reference proteome</keyword>
<accession>A0A9Q1QK90</accession>
<dbReference type="EMBL" id="JAKOGI010000078">
    <property type="protein sequence ID" value="KAJ8445332.1"/>
    <property type="molecule type" value="Genomic_DNA"/>
</dbReference>
<dbReference type="GO" id="GO:0010468">
    <property type="term" value="P:regulation of gene expression"/>
    <property type="evidence" value="ECO:0007669"/>
    <property type="project" value="TreeGrafter"/>
</dbReference>
<feature type="region of interest" description="Disordered" evidence="2">
    <location>
        <begin position="155"/>
        <end position="198"/>
    </location>
</feature>
<name>A0A9Q1QK90_9CARY</name>
<dbReference type="Proteomes" id="UP001153076">
    <property type="component" value="Unassembled WGS sequence"/>
</dbReference>
<organism evidence="4 5">
    <name type="scientific">Carnegiea gigantea</name>
    <dbReference type="NCBI Taxonomy" id="171969"/>
    <lineage>
        <taxon>Eukaryota</taxon>
        <taxon>Viridiplantae</taxon>
        <taxon>Streptophyta</taxon>
        <taxon>Embryophyta</taxon>
        <taxon>Tracheophyta</taxon>
        <taxon>Spermatophyta</taxon>
        <taxon>Magnoliopsida</taxon>
        <taxon>eudicotyledons</taxon>
        <taxon>Gunneridae</taxon>
        <taxon>Pentapetalae</taxon>
        <taxon>Caryophyllales</taxon>
        <taxon>Cactineae</taxon>
        <taxon>Cactaceae</taxon>
        <taxon>Cactoideae</taxon>
        <taxon>Echinocereeae</taxon>
        <taxon>Carnegiea</taxon>
    </lineage>
</organism>
<dbReference type="InterPro" id="IPR004883">
    <property type="entry name" value="LOB"/>
</dbReference>
<dbReference type="OrthoDB" id="1922547at2759"/>
<evidence type="ECO:0000256" key="2">
    <source>
        <dbReference type="SAM" id="MobiDB-lite"/>
    </source>
</evidence>
<evidence type="ECO:0000313" key="5">
    <source>
        <dbReference type="Proteomes" id="UP001153076"/>
    </source>
</evidence>
<feature type="domain" description="LOB" evidence="3">
    <location>
        <begin position="1"/>
        <end position="88"/>
    </location>
</feature>
<reference evidence="4" key="1">
    <citation type="submission" date="2022-04" db="EMBL/GenBank/DDBJ databases">
        <title>Carnegiea gigantea Genome sequencing and assembly v2.</title>
        <authorList>
            <person name="Copetti D."/>
            <person name="Sanderson M.J."/>
            <person name="Burquez A."/>
            <person name="Wojciechowski M.F."/>
        </authorList>
    </citation>
    <scope>NUCLEOTIDE SEQUENCE</scope>
    <source>
        <strain evidence="4">SGP5-SGP5p</strain>
        <tissue evidence="4">Aerial part</tissue>
    </source>
</reference>
<comment type="similarity">
    <text evidence="1">Belongs to the LOB domain-containing protein family.</text>
</comment>
<sequence length="227" mass="25199">MQHKCTQLIKLTQANATVFLAKFYGRAGLLNLLNAGPDHLRPAIFQSLLYEACGRVVDPVYGSVGLLYSGQWHQCQMAVDAVLKGLPIMQLPNTASQQIIVPPLKLYDIRHMSSSSSPPPPNTNDSPFPLAVPEFPQKIRTRTRLKRRPRVVLDSDRVSNSNGDDDEDLSLGNDSLFSVETTEEGSVGEEREGRLTRGEEEMGLDLTLGFTFDDDKYGDHMRSSSSY</sequence>
<evidence type="ECO:0000313" key="4">
    <source>
        <dbReference type="EMBL" id="KAJ8445332.1"/>
    </source>
</evidence>
<feature type="compositionally biased region" description="Basic and acidic residues" evidence="2">
    <location>
        <begin position="188"/>
        <end position="198"/>
    </location>
</feature>
<proteinExistence type="inferred from homology"/>